<proteinExistence type="predicted"/>
<comment type="caution">
    <text evidence="1">The sequence shown here is derived from an EMBL/GenBank/DDBJ whole genome shotgun (WGS) entry which is preliminary data.</text>
</comment>
<dbReference type="EMBL" id="JBHRZN010000002">
    <property type="protein sequence ID" value="MFC3849757.1"/>
    <property type="molecule type" value="Genomic_DNA"/>
</dbReference>
<dbReference type="RefSeq" id="WP_290288769.1">
    <property type="nucleotide sequence ID" value="NZ_CP047211.1"/>
</dbReference>
<gene>
    <name evidence="1" type="ORF">ACFORJ_06215</name>
</gene>
<organism evidence="1 2">
    <name type="scientific">Corynebacterium hansenii</name>
    <dbReference type="NCBI Taxonomy" id="394964"/>
    <lineage>
        <taxon>Bacteria</taxon>
        <taxon>Bacillati</taxon>
        <taxon>Actinomycetota</taxon>
        <taxon>Actinomycetes</taxon>
        <taxon>Mycobacteriales</taxon>
        <taxon>Corynebacteriaceae</taxon>
        <taxon>Corynebacterium</taxon>
    </lineage>
</organism>
<protein>
    <submittedName>
        <fullName evidence="1">Uncharacterized protein</fullName>
    </submittedName>
</protein>
<evidence type="ECO:0000313" key="1">
    <source>
        <dbReference type="EMBL" id="MFC3849757.1"/>
    </source>
</evidence>
<accession>A0ABV7ZR71</accession>
<evidence type="ECO:0000313" key="2">
    <source>
        <dbReference type="Proteomes" id="UP001595751"/>
    </source>
</evidence>
<dbReference type="Proteomes" id="UP001595751">
    <property type="component" value="Unassembled WGS sequence"/>
</dbReference>
<sequence length="74" mass="8196">MINLPQPTLFSVVHVEAQHLRPRQIVSRPRGPLLEVMEVADLGAVGVLVRGRDVDHAGLVEIGCSRFTTFEVHQ</sequence>
<reference evidence="2" key="1">
    <citation type="journal article" date="2019" name="Int. J. Syst. Evol. Microbiol.">
        <title>The Global Catalogue of Microorganisms (GCM) 10K type strain sequencing project: providing services to taxonomists for standard genome sequencing and annotation.</title>
        <authorList>
            <consortium name="The Broad Institute Genomics Platform"/>
            <consortium name="The Broad Institute Genome Sequencing Center for Infectious Disease"/>
            <person name="Wu L."/>
            <person name="Ma J."/>
        </authorList>
    </citation>
    <scope>NUCLEOTIDE SEQUENCE [LARGE SCALE GENOMIC DNA]</scope>
    <source>
        <strain evidence="2">CCUG 53252</strain>
    </source>
</reference>
<keyword evidence="2" id="KW-1185">Reference proteome</keyword>
<name>A0ABV7ZR71_9CORY</name>